<dbReference type="EMBL" id="JTJM01000010">
    <property type="protein sequence ID" value="OBW93194.1"/>
    <property type="molecule type" value="Genomic_DNA"/>
</dbReference>
<dbReference type="SUPFAM" id="SSF143456">
    <property type="entry name" value="VC0467-like"/>
    <property type="match status" value="1"/>
</dbReference>
<sequence length="186" mass="21063">MTLQNQFLVAMPDLDDPFFQRTVVYICEDNEQGSMGLVINQPTDLTLAEMMAKMNHFMPTEQHYPEKLIFAGGPVNIEQGFVLHSATPQKYRYSFSITDDLVLTTSSDILYSLGKESGPKDYLIALGCALWEPNQLADEIKQNSWLTVPATREILFTLPFDQRWDAANHLLGIQQSYLLSHEMGNA</sequence>
<dbReference type="InterPro" id="IPR003774">
    <property type="entry name" value="AlgH-like"/>
</dbReference>
<dbReference type="RefSeq" id="WP_065235211.1">
    <property type="nucleotide sequence ID" value="NZ_JTJM01000010.1"/>
</dbReference>
<protein>
    <recommendedName>
        <fullName evidence="2">UPF0301 protein QV01_02310</fullName>
    </recommendedName>
</protein>
<comment type="similarity">
    <text evidence="1 2">Belongs to the UPF0301 (AlgH) family.</text>
</comment>
<dbReference type="PANTHER" id="PTHR30327:SF1">
    <property type="entry name" value="UPF0301 PROTEIN YQGE"/>
    <property type="match status" value="1"/>
</dbReference>
<evidence type="ECO:0000313" key="3">
    <source>
        <dbReference type="EMBL" id="OBW93194.1"/>
    </source>
</evidence>
<evidence type="ECO:0000313" key="4">
    <source>
        <dbReference type="EMBL" id="OBX05717.1"/>
    </source>
</evidence>
<dbReference type="GO" id="GO:0005829">
    <property type="term" value="C:cytosol"/>
    <property type="evidence" value="ECO:0007669"/>
    <property type="project" value="TreeGrafter"/>
</dbReference>
<comment type="caution">
    <text evidence="3">The sequence shown here is derived from an EMBL/GenBank/DDBJ whole genome shotgun (WGS) entry which is preliminary data.</text>
</comment>
<evidence type="ECO:0000313" key="6">
    <source>
        <dbReference type="Proteomes" id="UP000243558"/>
    </source>
</evidence>
<evidence type="ECO:0000256" key="2">
    <source>
        <dbReference type="HAMAP-Rule" id="MF_00758"/>
    </source>
</evidence>
<dbReference type="PANTHER" id="PTHR30327">
    <property type="entry name" value="UNCHARACTERIZED PROTEIN YQGE"/>
    <property type="match status" value="1"/>
</dbReference>
<accession>A0A1A7NW13</accession>
<evidence type="ECO:0000256" key="1">
    <source>
        <dbReference type="ARBA" id="ARBA00009600"/>
    </source>
</evidence>
<dbReference type="OrthoDB" id="9807486at2"/>
<dbReference type="Proteomes" id="UP000243558">
    <property type="component" value="Unassembled WGS sequence"/>
</dbReference>
<reference evidence="5 6" key="1">
    <citation type="submission" date="2014-11" db="EMBL/GenBank/DDBJ databases">
        <title>Pan-genome of Gallibacterium spp.</title>
        <authorList>
            <person name="Kudirkiene E."/>
            <person name="Bojesen A.M."/>
        </authorList>
    </citation>
    <scope>NUCLEOTIDE SEQUENCE [LARGE SCALE GENOMIC DNA]</scope>
    <source>
        <strain evidence="3 6">F151</strain>
        <strain evidence="4 5">F298</strain>
    </source>
</reference>
<dbReference type="AlphaFoldDB" id="A0A1A7NW13"/>
<keyword evidence="6" id="KW-1185">Reference proteome</keyword>
<gene>
    <name evidence="3" type="ORF">QV01_02310</name>
    <name evidence="4" type="ORF">QV07_09460</name>
</gene>
<dbReference type="Gene3D" id="3.40.1740.10">
    <property type="entry name" value="VC0467-like"/>
    <property type="match status" value="1"/>
</dbReference>
<dbReference type="HAMAP" id="MF_00758">
    <property type="entry name" value="UPF0301"/>
    <property type="match status" value="1"/>
</dbReference>
<evidence type="ECO:0000313" key="5">
    <source>
        <dbReference type="Proteomes" id="UP000243168"/>
    </source>
</evidence>
<dbReference type="Gene3D" id="3.30.70.1300">
    <property type="entry name" value="VC0467-like domains"/>
    <property type="match status" value="1"/>
</dbReference>
<dbReference type="Pfam" id="PF02622">
    <property type="entry name" value="DUF179"/>
    <property type="match status" value="1"/>
</dbReference>
<dbReference type="EMBL" id="JTJS01000121">
    <property type="protein sequence ID" value="OBX05717.1"/>
    <property type="molecule type" value="Genomic_DNA"/>
</dbReference>
<proteinExistence type="inferred from homology"/>
<name>A0A1A7NW13_9PAST</name>
<dbReference type="NCBIfam" id="NF001266">
    <property type="entry name" value="PRK00228.1-1"/>
    <property type="match status" value="1"/>
</dbReference>
<organism evidence="3 6">
    <name type="scientific">Gallibacterium genomosp. 3</name>
    <dbReference type="NCBI Taxonomy" id="505345"/>
    <lineage>
        <taxon>Bacteria</taxon>
        <taxon>Pseudomonadati</taxon>
        <taxon>Pseudomonadota</taxon>
        <taxon>Gammaproteobacteria</taxon>
        <taxon>Pasteurellales</taxon>
        <taxon>Pasteurellaceae</taxon>
        <taxon>Gallibacterium</taxon>
    </lineage>
</organism>
<dbReference type="PATRIC" id="fig|505345.7.peg.465"/>
<dbReference type="Proteomes" id="UP000243168">
    <property type="component" value="Unassembled WGS sequence"/>
</dbReference>